<evidence type="ECO:0000256" key="1">
    <source>
        <dbReference type="SAM" id="MobiDB-lite"/>
    </source>
</evidence>
<dbReference type="Proteomes" id="UP000809789">
    <property type="component" value="Unassembled WGS sequence"/>
</dbReference>
<sequence length="292" mass="31378">MAATYQSYHQPYAIPRSGPDDYYYPTMPSPSLTGYYAPSPPPPPSRLPPPMTLHRTGHWYNVLQPLHLTSLTTNLHLSETPITIASRPNLSLHRGTNRDATPIASLKTHLLRDSELGLSDLSTGRVSHWTTLRPDHYSGRTDFTVPGTAPPRHLAWYRAEKRRFGHRVRDDKRALQLADETGQVLAVFNLIGFHGKDRGSVKWLRPVTEREEMASLMVLMGVYVHERERAKKGKPGGRGKGQALGHFDLDFSSGGDTGGGGWFGGDSGGGGWGGGGGDGGGGGCSGGGGGGS</sequence>
<keyword evidence="3" id="KW-1185">Reference proteome</keyword>
<evidence type="ECO:0000313" key="2">
    <source>
        <dbReference type="EMBL" id="KAG8626651.1"/>
    </source>
</evidence>
<dbReference type="EMBL" id="JAESVG020000006">
    <property type="protein sequence ID" value="KAG8626651.1"/>
    <property type="molecule type" value="Genomic_DNA"/>
</dbReference>
<organism evidence="2 3">
    <name type="scientific">Elsinoe batatas</name>
    <dbReference type="NCBI Taxonomy" id="2601811"/>
    <lineage>
        <taxon>Eukaryota</taxon>
        <taxon>Fungi</taxon>
        <taxon>Dikarya</taxon>
        <taxon>Ascomycota</taxon>
        <taxon>Pezizomycotina</taxon>
        <taxon>Dothideomycetes</taxon>
        <taxon>Dothideomycetidae</taxon>
        <taxon>Myriangiales</taxon>
        <taxon>Elsinoaceae</taxon>
        <taxon>Elsinoe</taxon>
    </lineage>
</organism>
<dbReference type="OrthoDB" id="10594787at2759"/>
<feature type="region of interest" description="Disordered" evidence="1">
    <location>
        <begin position="258"/>
        <end position="292"/>
    </location>
</feature>
<evidence type="ECO:0000313" key="3">
    <source>
        <dbReference type="Proteomes" id="UP000809789"/>
    </source>
</evidence>
<comment type="caution">
    <text evidence="2">The sequence shown here is derived from an EMBL/GenBank/DDBJ whole genome shotgun (WGS) entry which is preliminary data.</text>
</comment>
<dbReference type="AlphaFoldDB" id="A0A8K0KYT5"/>
<protein>
    <submittedName>
        <fullName evidence="2">Uncharacterized protein</fullName>
    </submittedName>
</protein>
<name>A0A8K0KYT5_9PEZI</name>
<reference evidence="2" key="1">
    <citation type="submission" date="2021-07" db="EMBL/GenBank/DDBJ databases">
        <title>Elsinoe batatas strain:CRI-CJ2 Genome sequencing and assembly.</title>
        <authorList>
            <person name="Huang L."/>
        </authorList>
    </citation>
    <scope>NUCLEOTIDE SEQUENCE</scope>
    <source>
        <strain evidence="2">CRI-CJ2</strain>
    </source>
</reference>
<accession>A0A8K0KYT5</accession>
<proteinExistence type="predicted"/>
<gene>
    <name evidence="2" type="ORF">KVT40_005596</name>
</gene>